<evidence type="ECO:0000313" key="4">
    <source>
        <dbReference type="Proteomes" id="UP000199372"/>
    </source>
</evidence>
<feature type="domain" description="Endonuclease/exonuclease/phosphatase" evidence="2">
    <location>
        <begin position="44"/>
        <end position="293"/>
    </location>
</feature>
<protein>
    <submittedName>
        <fullName evidence="3">Metal-dependent hydrolase, endonuclease/exonuclease/phosphatase family</fullName>
    </submittedName>
</protein>
<sequence length="303" mass="33617">MAKLMLRTLALLFVTALVAVGCQTWRNGGQADLPPPPRDALRIATYNVHYIVLNDATGAWSRGDWERRKDPLAAAVAATGADVIAFQEMESFQRGSDGSVNLARDHLLAELPQYAAAADGPWETFPPTQPIFYRADRLRVVDEGWFFFSDTPDRIYSRTFDGGYPAFASWARFTDRTTGQSFRVVNIHTDYASYDNRAQSLALVAERIAPWQAAGETVFVTGDFNARLGSDLHAILEDRGLTFAPVEGATYHFDRGINLFGAIDHLAYTRGVGVTGGPWVLRRQFLGEWPTDHYPVVTDVTLP</sequence>
<dbReference type="PROSITE" id="PS51257">
    <property type="entry name" value="PROKAR_LIPOPROTEIN"/>
    <property type="match status" value="1"/>
</dbReference>
<gene>
    <name evidence="3" type="ORF">SAMN04488011_103338</name>
</gene>
<keyword evidence="3" id="KW-0540">Nuclease</keyword>
<keyword evidence="4" id="KW-1185">Reference proteome</keyword>
<accession>A0A1H8FH09</accession>
<dbReference type="Pfam" id="PF03372">
    <property type="entry name" value="Exo_endo_phos"/>
    <property type="match status" value="1"/>
</dbReference>
<feature type="signal peptide" evidence="1">
    <location>
        <begin position="1"/>
        <end position="19"/>
    </location>
</feature>
<evidence type="ECO:0000313" key="3">
    <source>
        <dbReference type="EMBL" id="SEN31033.1"/>
    </source>
</evidence>
<dbReference type="GO" id="GO:0004527">
    <property type="term" value="F:exonuclease activity"/>
    <property type="evidence" value="ECO:0007669"/>
    <property type="project" value="UniProtKB-KW"/>
</dbReference>
<name>A0A1H8FH09_9RHOB</name>
<dbReference type="EMBL" id="FOCM01000003">
    <property type="protein sequence ID" value="SEN31033.1"/>
    <property type="molecule type" value="Genomic_DNA"/>
</dbReference>
<dbReference type="GO" id="GO:0004519">
    <property type="term" value="F:endonuclease activity"/>
    <property type="evidence" value="ECO:0007669"/>
    <property type="project" value="UniProtKB-KW"/>
</dbReference>
<dbReference type="InterPro" id="IPR005135">
    <property type="entry name" value="Endo/exonuclease/phosphatase"/>
</dbReference>
<evidence type="ECO:0000256" key="1">
    <source>
        <dbReference type="SAM" id="SignalP"/>
    </source>
</evidence>
<organism evidence="3 4">
    <name type="scientific">Palleronia pelagia</name>
    <dbReference type="NCBI Taxonomy" id="387096"/>
    <lineage>
        <taxon>Bacteria</taxon>
        <taxon>Pseudomonadati</taxon>
        <taxon>Pseudomonadota</taxon>
        <taxon>Alphaproteobacteria</taxon>
        <taxon>Rhodobacterales</taxon>
        <taxon>Roseobacteraceae</taxon>
        <taxon>Palleronia</taxon>
    </lineage>
</organism>
<reference evidence="4" key="1">
    <citation type="submission" date="2016-10" db="EMBL/GenBank/DDBJ databases">
        <authorList>
            <person name="Varghese N."/>
            <person name="Submissions S."/>
        </authorList>
    </citation>
    <scope>NUCLEOTIDE SEQUENCE [LARGE SCALE GENOMIC DNA]</scope>
    <source>
        <strain evidence="4">DSM 26893</strain>
    </source>
</reference>
<keyword evidence="3" id="KW-0378">Hydrolase</keyword>
<dbReference type="InterPro" id="IPR036691">
    <property type="entry name" value="Endo/exonu/phosph_ase_sf"/>
</dbReference>
<evidence type="ECO:0000259" key="2">
    <source>
        <dbReference type="Pfam" id="PF03372"/>
    </source>
</evidence>
<keyword evidence="3" id="KW-0255">Endonuclease</keyword>
<proteinExistence type="predicted"/>
<dbReference type="Gene3D" id="3.60.10.10">
    <property type="entry name" value="Endonuclease/exonuclease/phosphatase"/>
    <property type="match status" value="1"/>
</dbReference>
<dbReference type="AlphaFoldDB" id="A0A1H8FH09"/>
<dbReference type="RefSeq" id="WP_175481691.1">
    <property type="nucleotide sequence ID" value="NZ_FOCM01000003.1"/>
</dbReference>
<feature type="chain" id="PRO_5011680270" evidence="1">
    <location>
        <begin position="20"/>
        <end position="303"/>
    </location>
</feature>
<keyword evidence="3" id="KW-0269">Exonuclease</keyword>
<dbReference type="Proteomes" id="UP000199372">
    <property type="component" value="Unassembled WGS sequence"/>
</dbReference>
<keyword evidence="1" id="KW-0732">Signal</keyword>
<dbReference type="SUPFAM" id="SSF56219">
    <property type="entry name" value="DNase I-like"/>
    <property type="match status" value="1"/>
</dbReference>